<evidence type="ECO:0000313" key="2">
    <source>
        <dbReference type="Proteomes" id="UP001201985"/>
    </source>
</evidence>
<name>A0ABS9WCF4_9PROT</name>
<reference evidence="1 2" key="1">
    <citation type="submission" date="2022-03" db="EMBL/GenBank/DDBJ databases">
        <title>Complete genome analysis of Roseomonas KG 17.1 : a prolific producer of plant growth promoters.</title>
        <authorList>
            <person name="Saadouli I."/>
            <person name="Najjari A."/>
            <person name="Mosbah A."/>
            <person name="Ouzari H.I."/>
        </authorList>
    </citation>
    <scope>NUCLEOTIDE SEQUENCE [LARGE SCALE GENOMIC DNA]</scope>
    <source>
        <strain evidence="1 2">KG17-1</strain>
    </source>
</reference>
<dbReference type="SUPFAM" id="SSF88874">
    <property type="entry name" value="Receptor-binding domain of short tail fibre protein gp12"/>
    <property type="match status" value="1"/>
</dbReference>
<comment type="caution">
    <text evidence="1">The sequence shown here is derived from an EMBL/GenBank/DDBJ whole genome shotgun (WGS) entry which is preliminary data.</text>
</comment>
<evidence type="ECO:0000313" key="1">
    <source>
        <dbReference type="EMBL" id="MCI0756683.1"/>
    </source>
</evidence>
<organism evidence="1 2">
    <name type="scientific">Teichococcus vastitatis</name>
    <dbReference type="NCBI Taxonomy" id="2307076"/>
    <lineage>
        <taxon>Bacteria</taxon>
        <taxon>Pseudomonadati</taxon>
        <taxon>Pseudomonadota</taxon>
        <taxon>Alphaproteobacteria</taxon>
        <taxon>Acetobacterales</taxon>
        <taxon>Roseomonadaceae</taxon>
        <taxon>Roseomonas</taxon>
    </lineage>
</organism>
<dbReference type="EMBL" id="JALBUU010000125">
    <property type="protein sequence ID" value="MCI0756683.1"/>
    <property type="molecule type" value="Genomic_DNA"/>
</dbReference>
<sequence length="301" mass="30983">MALETFNLVKDLDINSPAGGDSRAQGDDHIRGIKKTIKNQFTSLEGPVTVTAAQLNDVVALRSELNTAKTDLTKVLTLAGGIMSGPIVAPAFTTPPSGVINAGLIQQNGVRLIPVGTVVMWYGDLNAVPAGWYVCNGTNGTPDLRNRFIVGAGAAYGVGVTGGVDTHNVQTSTNGHHNHTGVVTAGGYHTHGGTVGHTALGIEHIPAHQHGMVSNSGGGGGLIEITGNYGNTNNYILRMDGTPSSTVGFTSATGSGHGHTHGIAGDGEHTHGIQPEGGHAHTISFDNRPSFFALAFLMFKG</sequence>
<keyword evidence="2" id="KW-1185">Reference proteome</keyword>
<dbReference type="Proteomes" id="UP001201985">
    <property type="component" value="Unassembled WGS sequence"/>
</dbReference>
<proteinExistence type="predicted"/>
<gene>
    <name evidence="1" type="ORF">MON41_23890</name>
</gene>
<protein>
    <submittedName>
        <fullName evidence="1">Phage tail protein</fullName>
    </submittedName>
</protein>
<accession>A0ABS9WCF4</accession>
<dbReference type="CDD" id="cd22641">
    <property type="entry name" value="C24-like"/>
    <property type="match status" value="1"/>
</dbReference>
<dbReference type="RefSeq" id="WP_241793985.1">
    <property type="nucleotide sequence ID" value="NZ_JALBUU010000125.1"/>
</dbReference>